<dbReference type="PANTHER" id="PTHR45458:SF1">
    <property type="entry name" value="SHORT CHAIN DEHYDROGENASE"/>
    <property type="match status" value="1"/>
</dbReference>
<dbReference type="AlphaFoldDB" id="A0A381R3T6"/>
<gene>
    <name evidence="1" type="ORF">METZ01_LOCUS38738</name>
</gene>
<dbReference type="Gene3D" id="3.40.50.720">
    <property type="entry name" value="NAD(P)-binding Rossmann-like Domain"/>
    <property type="match status" value="1"/>
</dbReference>
<dbReference type="PANTHER" id="PTHR45458">
    <property type="entry name" value="SHORT-CHAIN DEHYDROGENASE/REDUCTASE SDR"/>
    <property type="match status" value="1"/>
</dbReference>
<reference evidence="1" key="1">
    <citation type="submission" date="2018-05" db="EMBL/GenBank/DDBJ databases">
        <authorList>
            <person name="Lanie J.A."/>
            <person name="Ng W.-L."/>
            <person name="Kazmierczak K.M."/>
            <person name="Andrzejewski T.M."/>
            <person name="Davidsen T.M."/>
            <person name="Wayne K.J."/>
            <person name="Tettelin H."/>
            <person name="Glass J.I."/>
            <person name="Rusch D."/>
            <person name="Podicherti R."/>
            <person name="Tsui H.-C.T."/>
            <person name="Winkler M.E."/>
        </authorList>
    </citation>
    <scope>NUCLEOTIDE SEQUENCE</scope>
</reference>
<dbReference type="GO" id="GO:0016616">
    <property type="term" value="F:oxidoreductase activity, acting on the CH-OH group of donors, NAD or NADP as acceptor"/>
    <property type="evidence" value="ECO:0007669"/>
    <property type="project" value="TreeGrafter"/>
</dbReference>
<organism evidence="1">
    <name type="scientific">marine metagenome</name>
    <dbReference type="NCBI Taxonomy" id="408172"/>
    <lineage>
        <taxon>unclassified sequences</taxon>
        <taxon>metagenomes</taxon>
        <taxon>ecological metagenomes</taxon>
    </lineage>
</organism>
<dbReference type="InterPro" id="IPR052184">
    <property type="entry name" value="SDR_enzymes"/>
</dbReference>
<dbReference type="InterPro" id="IPR036291">
    <property type="entry name" value="NAD(P)-bd_dom_sf"/>
</dbReference>
<protein>
    <recommendedName>
        <fullName evidence="2">Short-chain dehydrogenase/reductase SDR</fullName>
    </recommendedName>
</protein>
<dbReference type="Pfam" id="PF00106">
    <property type="entry name" value="adh_short"/>
    <property type="match status" value="1"/>
</dbReference>
<proteinExistence type="predicted"/>
<accession>A0A381R3T6</accession>
<dbReference type="InterPro" id="IPR002347">
    <property type="entry name" value="SDR_fam"/>
</dbReference>
<dbReference type="CDD" id="cd05325">
    <property type="entry name" value="carb_red_sniffer_like_SDR_c"/>
    <property type="match status" value="1"/>
</dbReference>
<dbReference type="SUPFAM" id="SSF51735">
    <property type="entry name" value="NAD(P)-binding Rossmann-fold domains"/>
    <property type="match status" value="1"/>
</dbReference>
<evidence type="ECO:0000313" key="1">
    <source>
        <dbReference type="EMBL" id="SUZ85884.1"/>
    </source>
</evidence>
<dbReference type="EMBL" id="UINC01001656">
    <property type="protein sequence ID" value="SUZ85884.1"/>
    <property type="molecule type" value="Genomic_DNA"/>
</dbReference>
<dbReference type="PRINTS" id="PR00081">
    <property type="entry name" value="GDHRDH"/>
</dbReference>
<name>A0A381R3T6_9ZZZZ</name>
<evidence type="ECO:0008006" key="2">
    <source>
        <dbReference type="Google" id="ProtNLM"/>
    </source>
</evidence>
<sequence>MINMLKIQKTYKQKLITICVFLLGALFFNISNHISAEDADPSIPEGYVLTTFITGANRGIGFEFTKQYLEKGWRVIATCRKTETAEDLRLLQKEYPERLIIDQLDVRDHKRIDALAIKYKNIPIDVLLNNAGISGGTSNQVFGRFNYDAYNTVLETNTIAPLKIAEAFYPNVRDSQQKKIIAVSSSEGSIDNVFKRGGRLFFYRSSKSALNMLMVNLAYMLKDRGIAVGLVNPGATGTDFMSSLPAFFPLRKTEDAVEDMIRNIDSITIENTGAYLNYNGKTIPW</sequence>